<dbReference type="AlphaFoldDB" id="G0QIT8"/>
<dbReference type="PANTHER" id="PTHR43215">
    <property type="entry name" value="RADIAL SPOKE HEAD 1 HOMOLOG"/>
    <property type="match status" value="1"/>
</dbReference>
<evidence type="ECO:0000313" key="5">
    <source>
        <dbReference type="Proteomes" id="UP000008983"/>
    </source>
</evidence>
<dbReference type="STRING" id="857967.G0QIT8"/>
<dbReference type="eggNOG" id="KOG0229">
    <property type="taxonomic scope" value="Eukaryota"/>
</dbReference>
<reference evidence="4 5" key="1">
    <citation type="submission" date="2011-07" db="EMBL/GenBank/DDBJ databases">
        <authorList>
            <person name="Coyne R."/>
            <person name="Brami D."/>
            <person name="Johnson J."/>
            <person name="Hostetler J."/>
            <person name="Hannick L."/>
            <person name="Clark T."/>
            <person name="Cassidy-Hanley D."/>
            <person name="Inman J."/>
        </authorList>
    </citation>
    <scope>NUCLEOTIDE SEQUENCE [LARGE SCALE GENOMIC DNA]</scope>
    <source>
        <strain evidence="4 5">G5</strain>
    </source>
</reference>
<keyword evidence="3" id="KW-1133">Transmembrane helix</keyword>
<keyword evidence="5" id="KW-1185">Reference proteome</keyword>
<keyword evidence="1" id="KW-0677">Repeat</keyword>
<proteinExistence type="predicted"/>
<sequence>MFIQYFFIQFVVFLFIIIKIKILMIKINFQFQKIAYIKKLKYFCYFYVQQYIKIIYSHSNYIKQKIHKVLNKMLNDNFFFSRNFLNIIKQEQGYKINKNIKSINSKLKKKKKTKTYINIYKETFYIEIRNGVYEGQLYQNKRQGKGIFIWDDSSVYVGEWFNDLCHGEGILFLKNGCTLYGQFDYGNLNGKTIIKFANNNMIFGIFRQNQLKGISFFYNQNNQEWKMNNFIRQSNQKFRLFQGYIINIYRLYLYEFYLFLKKNSLMHGLGRVYSENGLIYDGQFENGHLNGKGYLYNSTNDIFYEGFFYENECNKLTQKTLGFNQQNIYQWKLQEHKQSICFQNKIIVLQISQILCGELNYIQNNNQIDKIFDINNNSFSCSKIFFNDDNPFNQFIQQSIQHYQNAKFNFFCDLNSNQFHNFIENNISKSQNLLSEINYSEIIAKQPKLIETNEILQSTLESSRCKKSIIFNSNIVKGNQIKSKSNQYSNFKNLCNKQQQQQNINLQKISDKSNMQVLQKYQFQNQDFNQLNNNQLETEIQKKIQNDNNNSNQQRQFKSKVFRKDQKSNNTFKEKLQEVYIKLPSSFVQ</sequence>
<dbReference type="OrthoDB" id="10616997at2759"/>
<dbReference type="Proteomes" id="UP000008983">
    <property type="component" value="Unassembled WGS sequence"/>
</dbReference>
<dbReference type="GeneID" id="14911030"/>
<dbReference type="Pfam" id="PF02493">
    <property type="entry name" value="MORN"/>
    <property type="match status" value="3"/>
</dbReference>
<dbReference type="Gene3D" id="2.20.110.10">
    <property type="entry name" value="Histone H3 K4-specific methyltransferase SET7/9 N-terminal domain"/>
    <property type="match status" value="2"/>
</dbReference>
<name>G0QIT8_ICHMU</name>
<organism evidence="4 5">
    <name type="scientific">Ichthyophthirius multifiliis</name>
    <name type="common">White spot disease agent</name>
    <name type="synonym">Ich</name>
    <dbReference type="NCBI Taxonomy" id="5932"/>
    <lineage>
        <taxon>Eukaryota</taxon>
        <taxon>Sar</taxon>
        <taxon>Alveolata</taxon>
        <taxon>Ciliophora</taxon>
        <taxon>Intramacronucleata</taxon>
        <taxon>Oligohymenophorea</taxon>
        <taxon>Hymenostomatida</taxon>
        <taxon>Ophryoglenina</taxon>
        <taxon>Ichthyophthirius</taxon>
    </lineage>
</organism>
<accession>G0QIT8</accession>
<evidence type="ECO:0000256" key="1">
    <source>
        <dbReference type="ARBA" id="ARBA00022737"/>
    </source>
</evidence>
<evidence type="ECO:0000256" key="2">
    <source>
        <dbReference type="SAM" id="MobiDB-lite"/>
    </source>
</evidence>
<dbReference type="InterPro" id="IPR003409">
    <property type="entry name" value="MORN"/>
</dbReference>
<feature type="transmembrane region" description="Helical" evidence="3">
    <location>
        <begin position="6"/>
        <end position="29"/>
    </location>
</feature>
<dbReference type="OMA" id="WINGIQQ"/>
<dbReference type="EMBL" id="GL983042">
    <property type="protein sequence ID" value="EGR34824.1"/>
    <property type="molecule type" value="Genomic_DNA"/>
</dbReference>
<gene>
    <name evidence="4" type="ORF">IMG5_000510</name>
</gene>
<dbReference type="PANTHER" id="PTHR43215:SF14">
    <property type="entry name" value="RADIAL SPOKE HEAD 1 HOMOLOG"/>
    <property type="match status" value="1"/>
</dbReference>
<keyword evidence="3" id="KW-0472">Membrane</keyword>
<keyword evidence="3" id="KW-0812">Transmembrane</keyword>
<protein>
    <recommendedName>
        <fullName evidence="6">MORN repeat protein</fullName>
    </recommendedName>
</protein>
<dbReference type="InParanoid" id="G0QIT8"/>
<evidence type="ECO:0000256" key="3">
    <source>
        <dbReference type="SAM" id="Phobius"/>
    </source>
</evidence>
<dbReference type="RefSeq" id="XP_004040128.1">
    <property type="nucleotide sequence ID" value="XM_004040080.1"/>
</dbReference>
<dbReference type="SUPFAM" id="SSF82185">
    <property type="entry name" value="Histone H3 K4-specific methyltransferase SET7/9 N-terminal domain"/>
    <property type="match status" value="2"/>
</dbReference>
<feature type="region of interest" description="Disordered" evidence="2">
    <location>
        <begin position="545"/>
        <end position="568"/>
    </location>
</feature>
<evidence type="ECO:0008006" key="6">
    <source>
        <dbReference type="Google" id="ProtNLM"/>
    </source>
</evidence>
<evidence type="ECO:0000313" key="4">
    <source>
        <dbReference type="EMBL" id="EGR34824.1"/>
    </source>
</evidence>
<feature type="compositionally biased region" description="Low complexity" evidence="2">
    <location>
        <begin position="546"/>
        <end position="556"/>
    </location>
</feature>
<dbReference type="SMART" id="SM00698">
    <property type="entry name" value="MORN"/>
    <property type="match status" value="3"/>
</dbReference>